<evidence type="ECO:0000256" key="6">
    <source>
        <dbReference type="SAM" id="MobiDB-lite"/>
    </source>
</evidence>
<keyword evidence="1" id="KW-0805">Transcription regulation</keyword>
<reference evidence="8" key="1">
    <citation type="journal article" date="2020" name="bioRxiv">
        <title>Chromosome-level reference genome of the European wasp spider Argiope bruennichi: a resource for studies on range expansion and evolutionary adaptation.</title>
        <authorList>
            <person name="Sheffer M.M."/>
            <person name="Hoppe A."/>
            <person name="Krehenwinkel H."/>
            <person name="Uhl G."/>
            <person name="Kuss A.W."/>
            <person name="Jensen L."/>
            <person name="Jensen C."/>
            <person name="Gillespie R.G."/>
            <person name="Hoff K.J."/>
            <person name="Prost S."/>
        </authorList>
    </citation>
    <scope>NUCLEOTIDE SEQUENCE</scope>
</reference>
<dbReference type="SMART" id="SM00398">
    <property type="entry name" value="HMG"/>
    <property type="match status" value="1"/>
</dbReference>
<dbReference type="PANTHER" id="PTHR10270:SF317">
    <property type="entry name" value="TRANSCRIPTION FACTOR SOX-15-RELATED"/>
    <property type="match status" value="1"/>
</dbReference>
<organism evidence="8 9">
    <name type="scientific">Argiope bruennichi</name>
    <name type="common">Wasp spider</name>
    <name type="synonym">Aranea bruennichi</name>
    <dbReference type="NCBI Taxonomy" id="94029"/>
    <lineage>
        <taxon>Eukaryota</taxon>
        <taxon>Metazoa</taxon>
        <taxon>Ecdysozoa</taxon>
        <taxon>Arthropoda</taxon>
        <taxon>Chelicerata</taxon>
        <taxon>Arachnida</taxon>
        <taxon>Araneae</taxon>
        <taxon>Araneomorphae</taxon>
        <taxon>Entelegynae</taxon>
        <taxon>Araneoidea</taxon>
        <taxon>Araneidae</taxon>
        <taxon>Argiope</taxon>
    </lineage>
</organism>
<protein>
    <submittedName>
        <fullName evidence="8">Putative transcription factor SOX-15 like protein</fullName>
    </submittedName>
</protein>
<dbReference type="AlphaFoldDB" id="A0A8T0ECE2"/>
<dbReference type="GO" id="GO:0030154">
    <property type="term" value="P:cell differentiation"/>
    <property type="evidence" value="ECO:0007669"/>
    <property type="project" value="TreeGrafter"/>
</dbReference>
<feature type="compositionally biased region" description="Basic residues" evidence="6">
    <location>
        <begin position="252"/>
        <end position="263"/>
    </location>
</feature>
<evidence type="ECO:0000256" key="4">
    <source>
        <dbReference type="ARBA" id="ARBA00023242"/>
    </source>
</evidence>
<name>A0A8T0ECE2_ARGBR</name>
<dbReference type="EMBL" id="JABXBU010002228">
    <property type="protein sequence ID" value="KAF8770293.1"/>
    <property type="molecule type" value="Genomic_DNA"/>
</dbReference>
<dbReference type="InterPro" id="IPR050140">
    <property type="entry name" value="SRY-related_HMG-box_TF-like"/>
</dbReference>
<dbReference type="Proteomes" id="UP000807504">
    <property type="component" value="Unassembled WGS sequence"/>
</dbReference>
<evidence type="ECO:0000256" key="5">
    <source>
        <dbReference type="PROSITE-ProRule" id="PRU00267"/>
    </source>
</evidence>
<dbReference type="CDD" id="cd22032">
    <property type="entry name" value="HMG-box_SoxF"/>
    <property type="match status" value="1"/>
</dbReference>
<dbReference type="PROSITE" id="PS50118">
    <property type="entry name" value="HMG_BOX_2"/>
    <property type="match status" value="1"/>
</dbReference>
<sequence>MHLPLLEEAMAAYQQEDPGSPYPPQDAMAMMGQDVFHRSPGCDYGGSPGTSRQQQPPQQSGSGPGAEYYGSPYARAWPPQQDYPVSYGVPDDHAGGGWLPDGAGSYGTSLLQRINSASVTMETNPAAELSRYGDGSGVSGNVESGSSPPHGDVVDGSATVESPPELPSGGGKGRTNQEQRIRRPMNAFMVWAKVERKRLADENPDLHNADLSKMLGKKWRGLSHEDRRPYVEEAERLRVQHMHDYPNYKYRPRRRKNTKRGSVRKGAATAPASPPMMPIPFPAPSPSYSFPSGNSHIMGPYSGNGRSPSMNMDVCGLQTPDSSPHGSPCSDANAARQRMDNYRYPEFMGIPMSNNHSTANGEMSGSSNVSPDSIRSLPTPEMSPIDRDQDGFMFQGQKEAAQEQQRQGGEVNENPVSQLITRFSDSSKFLKNVRPPFPVRGAHHATNGMTLRDLVASSNNPSATYAALTAMSPLPHYSMATEMMSADGHQAILKGQDQEERNSCHYSYSFGGDVKPPRPLPSYNPFPSTSQFQNAVYYQQGRYSQGSDGSYFAEHPYPDNESIEDVDRNEFEKYLKGNTNNNTVAMTSQFSDAYQCIEGPSYVEVPNDGTNTDKSFLGMSMDNSVEGVSNFARTVSSASNISAIYGASGSPTKSENSGLIAALSEARQIML</sequence>
<feature type="region of interest" description="Disordered" evidence="6">
    <location>
        <begin position="252"/>
        <end position="278"/>
    </location>
</feature>
<feature type="region of interest" description="Disordered" evidence="6">
    <location>
        <begin position="1"/>
        <end position="101"/>
    </location>
</feature>
<feature type="domain" description="HMG box" evidence="7">
    <location>
        <begin position="181"/>
        <end position="249"/>
    </location>
</feature>
<dbReference type="SUPFAM" id="SSF47095">
    <property type="entry name" value="HMG-box"/>
    <property type="match status" value="1"/>
</dbReference>
<comment type="caution">
    <text evidence="8">The sequence shown here is derived from an EMBL/GenBank/DDBJ whole genome shotgun (WGS) entry which is preliminary data.</text>
</comment>
<dbReference type="Gene3D" id="1.10.30.10">
    <property type="entry name" value="High mobility group box domain"/>
    <property type="match status" value="1"/>
</dbReference>
<feature type="DNA-binding region" description="HMG box" evidence="5">
    <location>
        <begin position="181"/>
        <end position="249"/>
    </location>
</feature>
<evidence type="ECO:0000313" key="8">
    <source>
        <dbReference type="EMBL" id="KAF8770293.1"/>
    </source>
</evidence>
<proteinExistence type="predicted"/>
<evidence type="ECO:0000256" key="2">
    <source>
        <dbReference type="ARBA" id="ARBA00023125"/>
    </source>
</evidence>
<keyword evidence="3" id="KW-0804">Transcription</keyword>
<evidence type="ECO:0000313" key="9">
    <source>
        <dbReference type="Proteomes" id="UP000807504"/>
    </source>
</evidence>
<dbReference type="FunFam" id="1.10.30.10:FF:000008">
    <property type="entry name" value="transcription factor SOX-7"/>
    <property type="match status" value="1"/>
</dbReference>
<evidence type="ECO:0000256" key="1">
    <source>
        <dbReference type="ARBA" id="ARBA00023015"/>
    </source>
</evidence>
<evidence type="ECO:0000256" key="3">
    <source>
        <dbReference type="ARBA" id="ARBA00023163"/>
    </source>
</evidence>
<dbReference type="GO" id="GO:0000978">
    <property type="term" value="F:RNA polymerase II cis-regulatory region sequence-specific DNA binding"/>
    <property type="evidence" value="ECO:0007669"/>
    <property type="project" value="TreeGrafter"/>
</dbReference>
<accession>A0A8T0ECE2</accession>
<keyword evidence="2 5" id="KW-0238">DNA-binding</keyword>
<keyword evidence="9" id="KW-1185">Reference proteome</keyword>
<feature type="region of interest" description="Disordered" evidence="6">
    <location>
        <begin position="128"/>
        <end position="182"/>
    </location>
</feature>
<evidence type="ECO:0000259" key="7">
    <source>
        <dbReference type="PROSITE" id="PS50118"/>
    </source>
</evidence>
<dbReference type="GO" id="GO:0005634">
    <property type="term" value="C:nucleus"/>
    <property type="evidence" value="ECO:0007669"/>
    <property type="project" value="UniProtKB-UniRule"/>
</dbReference>
<gene>
    <name evidence="8" type="ORF">HNY73_017842</name>
</gene>
<dbReference type="Pfam" id="PF00505">
    <property type="entry name" value="HMG_box"/>
    <property type="match status" value="1"/>
</dbReference>
<dbReference type="InterPro" id="IPR036910">
    <property type="entry name" value="HMG_box_dom_sf"/>
</dbReference>
<dbReference type="InterPro" id="IPR009071">
    <property type="entry name" value="HMG_box_dom"/>
</dbReference>
<keyword evidence="4 5" id="KW-0539">Nucleus</keyword>
<dbReference type="PANTHER" id="PTHR10270">
    <property type="entry name" value="SOX TRANSCRIPTION FACTOR"/>
    <property type="match status" value="1"/>
</dbReference>
<dbReference type="GO" id="GO:0001228">
    <property type="term" value="F:DNA-binding transcription activator activity, RNA polymerase II-specific"/>
    <property type="evidence" value="ECO:0007669"/>
    <property type="project" value="TreeGrafter"/>
</dbReference>
<feature type="compositionally biased region" description="Low complexity" evidence="6">
    <location>
        <begin position="49"/>
        <end position="61"/>
    </location>
</feature>
<reference evidence="8" key="2">
    <citation type="submission" date="2020-06" db="EMBL/GenBank/DDBJ databases">
        <authorList>
            <person name="Sheffer M."/>
        </authorList>
    </citation>
    <scope>NUCLEOTIDE SEQUENCE</scope>
</reference>